<evidence type="ECO:0000313" key="3">
    <source>
        <dbReference type="EMBL" id="KXN74903.1"/>
    </source>
</evidence>
<name>A0A137PIT0_CONC2</name>
<dbReference type="InterPro" id="IPR018793">
    <property type="entry name" value="Cyt_c_oxidase_assmbl_Pet191"/>
</dbReference>
<dbReference type="EMBL" id="KQ964419">
    <property type="protein sequence ID" value="KXN74903.1"/>
    <property type="molecule type" value="Genomic_DNA"/>
</dbReference>
<dbReference type="Pfam" id="PF10203">
    <property type="entry name" value="Pet191_N"/>
    <property type="match status" value="1"/>
</dbReference>
<organism evidence="3 4">
    <name type="scientific">Conidiobolus coronatus (strain ATCC 28846 / CBS 209.66 / NRRL 28638)</name>
    <name type="common">Delacroixia coronata</name>
    <dbReference type="NCBI Taxonomy" id="796925"/>
    <lineage>
        <taxon>Eukaryota</taxon>
        <taxon>Fungi</taxon>
        <taxon>Fungi incertae sedis</taxon>
        <taxon>Zoopagomycota</taxon>
        <taxon>Entomophthoromycotina</taxon>
        <taxon>Entomophthoromycetes</taxon>
        <taxon>Entomophthorales</taxon>
        <taxon>Ancylistaceae</taxon>
        <taxon>Conidiobolus</taxon>
    </lineage>
</organism>
<evidence type="ECO:0000256" key="2">
    <source>
        <dbReference type="ARBA" id="ARBA00023157"/>
    </source>
</evidence>
<dbReference type="AlphaFoldDB" id="A0A137PIT0"/>
<dbReference type="GO" id="GO:0033617">
    <property type="term" value="P:mitochondrial respiratory chain complex IV assembly"/>
    <property type="evidence" value="ECO:0007669"/>
    <property type="project" value="TreeGrafter"/>
</dbReference>
<keyword evidence="2" id="KW-1015">Disulfide bond</keyword>
<dbReference type="STRING" id="796925.A0A137PIT0"/>
<keyword evidence="4" id="KW-1185">Reference proteome</keyword>
<gene>
    <name evidence="3" type="ORF">CONCODRAFT_1974</name>
</gene>
<dbReference type="PANTHER" id="PTHR28627">
    <property type="entry name" value="CYTOCHROME C OXIDASE ASSEMBLY FACTOR 5"/>
    <property type="match status" value="1"/>
</dbReference>
<evidence type="ECO:0000256" key="1">
    <source>
        <dbReference type="ARBA" id="ARBA00007785"/>
    </source>
</evidence>
<accession>A0A137PIT0</accession>
<sequence>MPSCDEIRTELIECVQKSPCMTEHRYTMQQCMEKDNLPLITEECMAIKKSFGDCKRSLLNMRYRFRGVKSQNT</sequence>
<dbReference type="GO" id="GO:0005739">
    <property type="term" value="C:mitochondrion"/>
    <property type="evidence" value="ECO:0007669"/>
    <property type="project" value="TreeGrafter"/>
</dbReference>
<dbReference type="OrthoDB" id="282149at2759"/>
<dbReference type="PANTHER" id="PTHR28627:SF1">
    <property type="entry name" value="CYTOCHROME C OXIDASE ASSEMBLY FACTOR 5"/>
    <property type="match status" value="1"/>
</dbReference>
<protein>
    <recommendedName>
        <fullName evidence="5">Cytochrome c oxidase assembly factor 5</fullName>
    </recommendedName>
</protein>
<dbReference type="Proteomes" id="UP000070444">
    <property type="component" value="Unassembled WGS sequence"/>
</dbReference>
<reference evidence="3 4" key="1">
    <citation type="journal article" date="2015" name="Genome Biol. Evol.">
        <title>Phylogenomic analyses indicate that early fungi evolved digesting cell walls of algal ancestors of land plants.</title>
        <authorList>
            <person name="Chang Y."/>
            <person name="Wang S."/>
            <person name="Sekimoto S."/>
            <person name="Aerts A.L."/>
            <person name="Choi C."/>
            <person name="Clum A."/>
            <person name="LaButti K.M."/>
            <person name="Lindquist E.A."/>
            <person name="Yee Ngan C."/>
            <person name="Ohm R.A."/>
            <person name="Salamov A.A."/>
            <person name="Grigoriev I.V."/>
            <person name="Spatafora J.W."/>
            <person name="Berbee M.L."/>
        </authorList>
    </citation>
    <scope>NUCLEOTIDE SEQUENCE [LARGE SCALE GENOMIC DNA]</scope>
    <source>
        <strain evidence="3 4">NRRL 28638</strain>
    </source>
</reference>
<dbReference type="OMA" id="KKTPKEC"/>
<proteinExistence type="inferred from homology"/>
<evidence type="ECO:0000313" key="4">
    <source>
        <dbReference type="Proteomes" id="UP000070444"/>
    </source>
</evidence>
<evidence type="ECO:0008006" key="5">
    <source>
        <dbReference type="Google" id="ProtNLM"/>
    </source>
</evidence>
<comment type="similarity">
    <text evidence="1">Belongs to the PET191 family.</text>
</comment>